<dbReference type="Gene3D" id="2.30.40.10">
    <property type="entry name" value="Urease, subunit C, domain 1"/>
    <property type="match status" value="1"/>
</dbReference>
<dbReference type="InterPro" id="IPR011059">
    <property type="entry name" value="Metal-dep_hydrolase_composite"/>
</dbReference>
<dbReference type="Pfam" id="PF01979">
    <property type="entry name" value="Amidohydro_1"/>
    <property type="match status" value="1"/>
</dbReference>
<evidence type="ECO:0000256" key="1">
    <source>
        <dbReference type="SAM" id="SignalP"/>
    </source>
</evidence>
<dbReference type="InterPro" id="IPR032466">
    <property type="entry name" value="Metal_Hydrolase"/>
</dbReference>
<dbReference type="PROSITE" id="PS51257">
    <property type="entry name" value="PROKAR_LIPOPROTEIN"/>
    <property type="match status" value="1"/>
</dbReference>
<feature type="chain" id="PRO_5015586088" evidence="1">
    <location>
        <begin position="23"/>
        <end position="413"/>
    </location>
</feature>
<keyword evidence="1" id="KW-0732">Signal</keyword>
<dbReference type="AlphaFoldDB" id="A0A2S8FS18"/>
<dbReference type="Gene3D" id="3.20.20.140">
    <property type="entry name" value="Metal-dependent hydrolases"/>
    <property type="match status" value="1"/>
</dbReference>
<evidence type="ECO:0000313" key="3">
    <source>
        <dbReference type="EMBL" id="PQO34973.1"/>
    </source>
</evidence>
<dbReference type="GO" id="GO:0016810">
    <property type="term" value="F:hydrolase activity, acting on carbon-nitrogen (but not peptide) bonds"/>
    <property type="evidence" value="ECO:0007669"/>
    <property type="project" value="InterPro"/>
</dbReference>
<feature type="signal peptide" evidence="1">
    <location>
        <begin position="1"/>
        <end position="22"/>
    </location>
</feature>
<reference evidence="3 4" key="1">
    <citation type="submission" date="2018-02" db="EMBL/GenBank/DDBJ databases">
        <title>Comparative genomes isolates from brazilian mangrove.</title>
        <authorList>
            <person name="Araujo J.E."/>
            <person name="Taketani R.G."/>
            <person name="Silva M.C.P."/>
            <person name="Loureco M.V."/>
            <person name="Andreote F.D."/>
        </authorList>
    </citation>
    <scope>NUCLEOTIDE SEQUENCE [LARGE SCALE GENOMIC DNA]</scope>
    <source>
        <strain evidence="3 4">Hex-1 MGV</strain>
    </source>
</reference>
<dbReference type="EMBL" id="PUHY01000010">
    <property type="protein sequence ID" value="PQO34973.1"/>
    <property type="molecule type" value="Genomic_DNA"/>
</dbReference>
<comment type="caution">
    <text evidence="3">The sequence shown here is derived from an EMBL/GenBank/DDBJ whole genome shotgun (WGS) entry which is preliminary data.</text>
</comment>
<accession>A0A2S8FS18</accession>
<dbReference type="OrthoDB" id="9802793at2"/>
<name>A0A2S8FS18_9BACT</name>
<evidence type="ECO:0000259" key="2">
    <source>
        <dbReference type="Pfam" id="PF01979"/>
    </source>
</evidence>
<protein>
    <submittedName>
        <fullName evidence="3">Imidazolonepropionase</fullName>
    </submittedName>
</protein>
<proteinExistence type="predicted"/>
<organism evidence="3 4">
    <name type="scientific">Blastopirellula marina</name>
    <dbReference type="NCBI Taxonomy" id="124"/>
    <lineage>
        <taxon>Bacteria</taxon>
        <taxon>Pseudomonadati</taxon>
        <taxon>Planctomycetota</taxon>
        <taxon>Planctomycetia</taxon>
        <taxon>Pirellulales</taxon>
        <taxon>Pirellulaceae</taxon>
        <taxon>Blastopirellula</taxon>
    </lineage>
</organism>
<dbReference type="InterPro" id="IPR006680">
    <property type="entry name" value="Amidohydro-rel"/>
</dbReference>
<dbReference type="InterPro" id="IPR051781">
    <property type="entry name" value="Metallo-dep_Hydrolase"/>
</dbReference>
<evidence type="ECO:0000313" key="4">
    <source>
        <dbReference type="Proteomes" id="UP000238322"/>
    </source>
</evidence>
<feature type="domain" description="Amidohydrolase-related" evidence="2">
    <location>
        <begin position="283"/>
        <end position="382"/>
    </location>
</feature>
<dbReference type="SUPFAM" id="SSF51556">
    <property type="entry name" value="Metallo-dependent hydrolases"/>
    <property type="match status" value="1"/>
</dbReference>
<dbReference type="PANTHER" id="PTHR43135">
    <property type="entry name" value="ALPHA-D-RIBOSE 1-METHYLPHOSPHONATE 5-TRIPHOSPHATE DIPHOSPHATASE"/>
    <property type="match status" value="1"/>
</dbReference>
<gene>
    <name evidence="3" type="ORF">C5Y83_15960</name>
</gene>
<dbReference type="Proteomes" id="UP000238322">
    <property type="component" value="Unassembled WGS sequence"/>
</dbReference>
<sequence>MVFKFNITSLVLLLSVACVASASDQIPGKMPEGPVAIVGATLHPVSGDVIEKGTILFEDGKITAIGEKVKVPKKAEVIKADGKHVYPGLFEPYTRIGLTEYAAVRASNDYRETGMMNPNVKANVAVNPDSEIIPVTRSNGVLLALSAPAGGLLAGQGAVMQLDGWTYEDMTVKPRAVMAAAMRGDGDRDRLEAFFDEARQYAAAKKAGVEIAHDMRLEAMDAVLAGEQPIVIEVDQWEDIVRAVTFAEKQKVKLIVLGGYDAPKCADVLKRADVPVIISAVHRTPRSPDEPYDGAYTLAKELKEKGIKFCISGYDRAATWNSRNLPYHAATAAAFGLSKEDAIRSITLSPAEILGVADRVGSLEVGKDATLILCDGDPMEAATDTEQAWIGGKPVDLNNSQKMLYEKYQRKYE</sequence>
<dbReference type="PANTHER" id="PTHR43135:SF3">
    <property type="entry name" value="ALPHA-D-RIBOSE 1-METHYLPHOSPHONATE 5-TRIPHOSPHATE DIPHOSPHATASE"/>
    <property type="match status" value="1"/>
</dbReference>
<dbReference type="SUPFAM" id="SSF51338">
    <property type="entry name" value="Composite domain of metallo-dependent hydrolases"/>
    <property type="match status" value="1"/>
</dbReference>